<reference evidence="2" key="1">
    <citation type="submission" date="2023-06" db="EMBL/GenBank/DDBJ databases">
        <title>Genome-scale phylogeny and comparative genomics of the fungal order Sordariales.</title>
        <authorList>
            <consortium name="Lawrence Berkeley National Laboratory"/>
            <person name="Hensen N."/>
            <person name="Bonometti L."/>
            <person name="Westerberg I."/>
            <person name="Brannstrom I.O."/>
            <person name="Guillou S."/>
            <person name="Cros-Aarteil S."/>
            <person name="Calhoun S."/>
            <person name="Haridas S."/>
            <person name="Kuo A."/>
            <person name="Mondo S."/>
            <person name="Pangilinan J."/>
            <person name="Riley R."/>
            <person name="Labutti K."/>
            <person name="Andreopoulos B."/>
            <person name="Lipzen A."/>
            <person name="Chen C."/>
            <person name="Yanf M."/>
            <person name="Daum C."/>
            <person name="Ng V."/>
            <person name="Clum A."/>
            <person name="Steindorff A."/>
            <person name="Ohm R."/>
            <person name="Martin F."/>
            <person name="Silar P."/>
            <person name="Natvig D."/>
            <person name="Lalanne C."/>
            <person name="Gautier V."/>
            <person name="Ament-Velasquez S.L."/>
            <person name="Kruys A."/>
            <person name="Hutchinson M.I."/>
            <person name="Powell A.J."/>
            <person name="Barry K."/>
            <person name="Miller A.N."/>
            <person name="Grigoriev I.V."/>
            <person name="Debuchy R."/>
            <person name="Gladieux P."/>
            <person name="Thoren M.H."/>
            <person name="Johannesson H."/>
        </authorList>
    </citation>
    <scope>NUCLEOTIDE SEQUENCE</scope>
    <source>
        <strain evidence="2">SMH2532-1</strain>
    </source>
</reference>
<accession>A0AA39YFL1</accession>
<evidence type="ECO:0000313" key="3">
    <source>
        <dbReference type="Proteomes" id="UP001174936"/>
    </source>
</evidence>
<dbReference type="GO" id="GO:0000175">
    <property type="term" value="F:3'-5'-RNA exonuclease activity"/>
    <property type="evidence" value="ECO:0007669"/>
    <property type="project" value="TreeGrafter"/>
</dbReference>
<dbReference type="Pfam" id="PF03372">
    <property type="entry name" value="Exo_endo_phos"/>
    <property type="match status" value="1"/>
</dbReference>
<dbReference type="PANTHER" id="PTHR12121">
    <property type="entry name" value="CARBON CATABOLITE REPRESSOR PROTEIN 4"/>
    <property type="match status" value="1"/>
</dbReference>
<evidence type="ECO:0000259" key="1">
    <source>
        <dbReference type="Pfam" id="PF03372"/>
    </source>
</evidence>
<keyword evidence="2" id="KW-0255">Endonuclease</keyword>
<keyword evidence="2" id="KW-0540">Nuclease</keyword>
<dbReference type="CDD" id="cd09083">
    <property type="entry name" value="EEP-1"/>
    <property type="match status" value="1"/>
</dbReference>
<dbReference type="AlphaFoldDB" id="A0AA39YFL1"/>
<proteinExistence type="predicted"/>
<evidence type="ECO:0000313" key="2">
    <source>
        <dbReference type="EMBL" id="KAK0651733.1"/>
    </source>
</evidence>
<protein>
    <submittedName>
        <fullName evidence="2">Endonuclease/exonuclease/phosphatase</fullName>
    </submittedName>
</protein>
<feature type="domain" description="Endonuclease/exonuclease/phosphatase" evidence="1">
    <location>
        <begin position="44"/>
        <end position="280"/>
    </location>
</feature>
<dbReference type="SUPFAM" id="SSF56219">
    <property type="entry name" value="DNase I-like"/>
    <property type="match status" value="1"/>
</dbReference>
<gene>
    <name evidence="2" type="ORF">B0T16DRAFT_454162</name>
</gene>
<name>A0AA39YFL1_9PEZI</name>
<dbReference type="Gene3D" id="3.60.10.10">
    <property type="entry name" value="Endonuclease/exonuclease/phosphatase"/>
    <property type="match status" value="1"/>
</dbReference>
<keyword evidence="3" id="KW-1185">Reference proteome</keyword>
<dbReference type="PANTHER" id="PTHR12121:SF36">
    <property type="entry name" value="ENDONUCLEASE_EXONUCLEASE_PHOSPHATASE DOMAIN-CONTAINING PROTEIN"/>
    <property type="match status" value="1"/>
</dbReference>
<sequence>MTGTTTAAASLSVRLITYNIRWAVTQPVKGEKPWSIRRPKLCAQLQFIASAHPSAFICLQEVTYPQLEDIQASLGPSWNHIGRGRDDGKKGGEFSPIFFQPSHWTLARSQTYWLSSTPSTPSVGWDAALPRVVTVGSFRHTHSSSGTETPGLVVMSTHLDHHGPIARQQSAHLLLQLAKSWAQDEKAPVFLGGDFNSTPDSTVYETLTAAGSGMRDIAGLVQESSRYGNPEVTYTTFGEAGETPGRLDYLFVRDKDSRVRFRMYGILPNRFDDGVFLSDHRPVVADVEIAI</sequence>
<dbReference type="EMBL" id="JAULSV010000002">
    <property type="protein sequence ID" value="KAK0651733.1"/>
    <property type="molecule type" value="Genomic_DNA"/>
</dbReference>
<dbReference type="InterPro" id="IPR036691">
    <property type="entry name" value="Endo/exonu/phosph_ase_sf"/>
</dbReference>
<keyword evidence="2" id="KW-0378">Hydrolase</keyword>
<organism evidence="2 3">
    <name type="scientific">Cercophora newfieldiana</name>
    <dbReference type="NCBI Taxonomy" id="92897"/>
    <lineage>
        <taxon>Eukaryota</taxon>
        <taxon>Fungi</taxon>
        <taxon>Dikarya</taxon>
        <taxon>Ascomycota</taxon>
        <taxon>Pezizomycotina</taxon>
        <taxon>Sordariomycetes</taxon>
        <taxon>Sordariomycetidae</taxon>
        <taxon>Sordariales</taxon>
        <taxon>Lasiosphaeriaceae</taxon>
        <taxon>Cercophora</taxon>
    </lineage>
</organism>
<dbReference type="InterPro" id="IPR005135">
    <property type="entry name" value="Endo/exonuclease/phosphatase"/>
</dbReference>
<dbReference type="Proteomes" id="UP001174936">
    <property type="component" value="Unassembled WGS sequence"/>
</dbReference>
<dbReference type="GO" id="GO:0004519">
    <property type="term" value="F:endonuclease activity"/>
    <property type="evidence" value="ECO:0007669"/>
    <property type="project" value="UniProtKB-KW"/>
</dbReference>
<comment type="caution">
    <text evidence="2">The sequence shown here is derived from an EMBL/GenBank/DDBJ whole genome shotgun (WGS) entry which is preliminary data.</text>
</comment>
<dbReference type="InterPro" id="IPR050410">
    <property type="entry name" value="CCR4/nocturin_mRNA_transcr"/>
</dbReference>